<dbReference type="Gene3D" id="3.40.50.10190">
    <property type="entry name" value="BRCT domain"/>
    <property type="match status" value="1"/>
</dbReference>
<dbReference type="SMART" id="SM00292">
    <property type="entry name" value="BRCT"/>
    <property type="match status" value="1"/>
</dbReference>
<feature type="region of interest" description="Disordered" evidence="1">
    <location>
        <begin position="155"/>
        <end position="280"/>
    </location>
</feature>
<dbReference type="InterPro" id="IPR001357">
    <property type="entry name" value="BRCT_dom"/>
</dbReference>
<organism evidence="3 4">
    <name type="scientific">Aaosphaeria arxii CBS 175.79</name>
    <dbReference type="NCBI Taxonomy" id="1450172"/>
    <lineage>
        <taxon>Eukaryota</taxon>
        <taxon>Fungi</taxon>
        <taxon>Dikarya</taxon>
        <taxon>Ascomycota</taxon>
        <taxon>Pezizomycotina</taxon>
        <taxon>Dothideomycetes</taxon>
        <taxon>Pleosporomycetidae</taxon>
        <taxon>Pleosporales</taxon>
        <taxon>Pleosporales incertae sedis</taxon>
        <taxon>Aaosphaeria</taxon>
    </lineage>
</organism>
<evidence type="ECO:0000256" key="1">
    <source>
        <dbReference type="SAM" id="MobiDB-lite"/>
    </source>
</evidence>
<accession>A0A6A5XNC6</accession>
<feature type="region of interest" description="Disordered" evidence="1">
    <location>
        <begin position="505"/>
        <end position="531"/>
    </location>
</feature>
<name>A0A6A5XNC6_9PLEO</name>
<dbReference type="EMBL" id="ML978070">
    <property type="protein sequence ID" value="KAF2014775.1"/>
    <property type="molecule type" value="Genomic_DNA"/>
</dbReference>
<feature type="compositionally biased region" description="Basic and acidic residues" evidence="1">
    <location>
        <begin position="505"/>
        <end position="526"/>
    </location>
</feature>
<dbReference type="SUPFAM" id="SSF142921">
    <property type="entry name" value="WGR domain-like"/>
    <property type="match status" value="1"/>
</dbReference>
<keyword evidence="4" id="KW-1185">Reference proteome</keyword>
<dbReference type="CDD" id="cd00027">
    <property type="entry name" value="BRCT"/>
    <property type="match status" value="1"/>
</dbReference>
<gene>
    <name evidence="3" type="ORF">BU24DRAFT_451724</name>
</gene>
<dbReference type="AlphaFoldDB" id="A0A6A5XNC6"/>
<dbReference type="OrthoDB" id="342264at2759"/>
<feature type="compositionally biased region" description="Pro residues" evidence="1">
    <location>
        <begin position="262"/>
        <end position="273"/>
    </location>
</feature>
<evidence type="ECO:0000313" key="4">
    <source>
        <dbReference type="Proteomes" id="UP000799778"/>
    </source>
</evidence>
<evidence type="ECO:0000313" key="3">
    <source>
        <dbReference type="EMBL" id="KAF2014775.1"/>
    </source>
</evidence>
<dbReference type="GeneID" id="54288536"/>
<dbReference type="Proteomes" id="UP000799778">
    <property type="component" value="Unassembled WGS sequence"/>
</dbReference>
<protein>
    <recommendedName>
        <fullName evidence="2">BRCT domain-containing protein</fullName>
    </recommendedName>
</protein>
<dbReference type="InterPro" id="IPR036930">
    <property type="entry name" value="WGR_dom_sf"/>
</dbReference>
<dbReference type="SUPFAM" id="SSF52113">
    <property type="entry name" value="BRCT domain"/>
    <property type="match status" value="1"/>
</dbReference>
<feature type="domain" description="BRCT" evidence="2">
    <location>
        <begin position="1"/>
        <end position="91"/>
    </location>
</feature>
<dbReference type="RefSeq" id="XP_033383114.1">
    <property type="nucleotide sequence ID" value="XM_033531139.1"/>
</dbReference>
<feature type="compositionally biased region" description="Pro residues" evidence="1">
    <location>
        <begin position="237"/>
        <end position="247"/>
    </location>
</feature>
<dbReference type="PROSITE" id="PS50172">
    <property type="entry name" value="BRCT"/>
    <property type="match status" value="1"/>
</dbReference>
<evidence type="ECO:0000259" key="2">
    <source>
        <dbReference type="PROSITE" id="PS50172"/>
    </source>
</evidence>
<feature type="compositionally biased region" description="Polar residues" evidence="1">
    <location>
        <begin position="128"/>
        <end position="137"/>
    </location>
</feature>
<feature type="compositionally biased region" description="Basic and acidic residues" evidence="1">
    <location>
        <begin position="155"/>
        <end position="166"/>
    </location>
</feature>
<dbReference type="InterPro" id="IPR036420">
    <property type="entry name" value="BRCT_dom_sf"/>
</dbReference>
<dbReference type="Pfam" id="PF00533">
    <property type="entry name" value="BRCT"/>
    <property type="match status" value="1"/>
</dbReference>
<proteinExistence type="predicted"/>
<feature type="region of interest" description="Disordered" evidence="1">
    <location>
        <begin position="100"/>
        <end position="137"/>
    </location>
</feature>
<sequence length="544" mass="61513">MGCLKNLVITVAGNVGHRPEQLKKWVEANDGRWVPRVTKDTTHVICSKDEWKKATENVAMAQRFGVRIVSYDWLEDSLQRGRKLGEKKYLWTAISKQRKKQKQMKRLGKMNDTRQFKQGVQKAYDDTGSGTSSRFVPCTQRSGFFVSSLAELQAKREQREQHKDEQVQNPEPVVNKEGEKDDDGLEKDQQNPTLESTSSTPPPNTPSKSTITARTPSSTIKSSPSPSIPRQDLESTPPKPPHSPTSPPATTALDRDNANTIPPSPPSPVPPTNPNSLKDNYHIYVDPTSFPYDITLTRPNLFRNLHAHYTLRLFESNTKPHTYTTVARYRPPTTDAWPSANNLINTPGIPGITYPPPSPPSPTTSTTPQAPFLHTIPQTPTPHLWKKALCPLNTPHEHAFRAFRTAFHTLTLLRWEERVSPAVEALQHARARVLNLEPFFYRRPAPPASCGLLPAVEIPGEAYVRAEVGEEEGGLGLRGMEVMLNREGICGRRVVMEVEARRRREVEEAEEEERKRKERKERERGKAGVRKGRSVRESFFFYDH</sequence>
<reference evidence="3" key="1">
    <citation type="journal article" date="2020" name="Stud. Mycol.">
        <title>101 Dothideomycetes genomes: a test case for predicting lifestyles and emergence of pathogens.</title>
        <authorList>
            <person name="Haridas S."/>
            <person name="Albert R."/>
            <person name="Binder M."/>
            <person name="Bloem J."/>
            <person name="Labutti K."/>
            <person name="Salamov A."/>
            <person name="Andreopoulos B."/>
            <person name="Baker S."/>
            <person name="Barry K."/>
            <person name="Bills G."/>
            <person name="Bluhm B."/>
            <person name="Cannon C."/>
            <person name="Castanera R."/>
            <person name="Culley D."/>
            <person name="Daum C."/>
            <person name="Ezra D."/>
            <person name="Gonzalez J."/>
            <person name="Henrissat B."/>
            <person name="Kuo A."/>
            <person name="Liang C."/>
            <person name="Lipzen A."/>
            <person name="Lutzoni F."/>
            <person name="Magnuson J."/>
            <person name="Mondo S."/>
            <person name="Nolan M."/>
            <person name="Ohm R."/>
            <person name="Pangilinan J."/>
            <person name="Park H.-J."/>
            <person name="Ramirez L."/>
            <person name="Alfaro M."/>
            <person name="Sun H."/>
            <person name="Tritt A."/>
            <person name="Yoshinaga Y."/>
            <person name="Zwiers L.-H."/>
            <person name="Turgeon B."/>
            <person name="Goodwin S."/>
            <person name="Spatafora J."/>
            <person name="Crous P."/>
            <person name="Grigoriev I."/>
        </authorList>
    </citation>
    <scope>NUCLEOTIDE SEQUENCE</scope>
    <source>
        <strain evidence="3">CBS 175.79</strain>
    </source>
</reference>
<feature type="compositionally biased region" description="Low complexity" evidence="1">
    <location>
        <begin position="206"/>
        <end position="229"/>
    </location>
</feature>